<feature type="compositionally biased region" description="Basic and acidic residues" evidence="1">
    <location>
        <begin position="51"/>
        <end position="69"/>
    </location>
</feature>
<feature type="compositionally biased region" description="Basic and acidic residues" evidence="1">
    <location>
        <begin position="1"/>
        <end position="25"/>
    </location>
</feature>
<feature type="non-terminal residue" evidence="2">
    <location>
        <position position="1"/>
    </location>
</feature>
<accession>A0ABP0KU68</accession>
<proteinExistence type="predicted"/>
<feature type="region of interest" description="Disordered" evidence="1">
    <location>
        <begin position="477"/>
        <end position="503"/>
    </location>
</feature>
<feature type="compositionally biased region" description="Basic and acidic residues" evidence="1">
    <location>
        <begin position="228"/>
        <end position="246"/>
    </location>
</feature>
<dbReference type="Proteomes" id="UP001642464">
    <property type="component" value="Unassembled WGS sequence"/>
</dbReference>
<evidence type="ECO:0000256" key="1">
    <source>
        <dbReference type="SAM" id="MobiDB-lite"/>
    </source>
</evidence>
<comment type="caution">
    <text evidence="2">The sequence shown here is derived from an EMBL/GenBank/DDBJ whole genome shotgun (WGS) entry which is preliminary data.</text>
</comment>
<feature type="region of interest" description="Disordered" evidence="1">
    <location>
        <begin position="1"/>
        <end position="287"/>
    </location>
</feature>
<feature type="compositionally biased region" description="Basic and acidic residues" evidence="1">
    <location>
        <begin position="252"/>
        <end position="272"/>
    </location>
</feature>
<evidence type="ECO:0000313" key="3">
    <source>
        <dbReference type="Proteomes" id="UP001642464"/>
    </source>
</evidence>
<reference evidence="2 3" key="1">
    <citation type="submission" date="2024-02" db="EMBL/GenBank/DDBJ databases">
        <authorList>
            <person name="Chen Y."/>
            <person name="Shah S."/>
            <person name="Dougan E. K."/>
            <person name="Thang M."/>
            <person name="Chan C."/>
        </authorList>
    </citation>
    <scope>NUCLEOTIDE SEQUENCE [LARGE SCALE GENOMIC DNA]</scope>
</reference>
<feature type="compositionally biased region" description="Acidic residues" evidence="1">
    <location>
        <begin position="179"/>
        <end position="203"/>
    </location>
</feature>
<keyword evidence="3" id="KW-1185">Reference proteome</keyword>
<feature type="compositionally biased region" description="Basic residues" evidence="1">
    <location>
        <begin position="273"/>
        <end position="283"/>
    </location>
</feature>
<feature type="compositionally biased region" description="Acidic residues" evidence="1">
    <location>
        <begin position="93"/>
        <end position="105"/>
    </location>
</feature>
<organism evidence="2 3">
    <name type="scientific">Durusdinium trenchii</name>
    <dbReference type="NCBI Taxonomy" id="1381693"/>
    <lineage>
        <taxon>Eukaryota</taxon>
        <taxon>Sar</taxon>
        <taxon>Alveolata</taxon>
        <taxon>Dinophyceae</taxon>
        <taxon>Suessiales</taxon>
        <taxon>Symbiodiniaceae</taxon>
        <taxon>Durusdinium</taxon>
    </lineage>
</organism>
<name>A0ABP0KU68_9DINO</name>
<evidence type="ECO:0000313" key="2">
    <source>
        <dbReference type="EMBL" id="CAK9030431.1"/>
    </source>
</evidence>
<feature type="compositionally biased region" description="Acidic residues" evidence="1">
    <location>
        <begin position="119"/>
        <end position="171"/>
    </location>
</feature>
<protein>
    <submittedName>
        <fullName evidence="2">Halomucin</fullName>
    </submittedName>
</protein>
<dbReference type="EMBL" id="CAXAMM010013100">
    <property type="protein sequence ID" value="CAK9030431.1"/>
    <property type="molecule type" value="Genomic_DNA"/>
</dbReference>
<gene>
    <name evidence="2" type="ORF">SCF082_LOCUS19208</name>
</gene>
<sequence>KSEAPEKDNKKKKKEETKEQSLEKGRGKKTKGSKKTEQPDKRKKKDEEDEDRKRKPDKERASKKAKQDETTEDEQSSAEESRESEGESIETSFDADESDAEEDLGSEASATEDAKEGSQDEAESEDGEESGAEETEEASQSEDEEDEDGDSEHTEDEGSNSENEEEGEPESEESKIGSDEEDDEEGDEEESDEDTEEEEESDDEPKRKAAKKQQNEEEASKTKKKKKKEDGSKEGKVKDERAKQNREGSAAKAEKTEVNSEKNKKEEDADEKKKKKKASKKAKTGGETISDLEEKKLNSVTANSDYQSFGRWLKNRRCPAAIVAACKDHDSRQRIFEDFVAKGRNKKAVTMLHQRRLEESQKTKLKYGFRSEEWIIRQHGERKGKAIMQRKKDMNLVVQDPELPEDPNAVLYFVMVELNVENIAELKRITQLEINGTLDSDGLAQFVEAGGCLNGNQHLQIGSLMGTEGKQKLVNAMGTVKGKPPKRKRGEENGDPNKIPKEVTPKTPLERAVALQNQVLTKANACRDHAFKLKPLAMSGTLIDQLRALDTKLQSIADNIQSLISKKKNKHHHYVDVIKAVSW</sequence>